<dbReference type="PANTHER" id="PTHR44147:SF2">
    <property type="entry name" value="DEHYDROGENASE_REDUCTASE SDR FAMILY MEMBER 1"/>
    <property type="match status" value="1"/>
</dbReference>
<dbReference type="PRINTS" id="PR00081">
    <property type="entry name" value="GDHRDH"/>
</dbReference>
<accession>A0ABV7X893</accession>
<organism evidence="1 2">
    <name type="scientific">Sphingoaurantiacus capsulatus</name>
    <dbReference type="NCBI Taxonomy" id="1771310"/>
    <lineage>
        <taxon>Bacteria</taxon>
        <taxon>Pseudomonadati</taxon>
        <taxon>Pseudomonadota</taxon>
        <taxon>Alphaproteobacteria</taxon>
        <taxon>Sphingomonadales</taxon>
        <taxon>Sphingosinicellaceae</taxon>
        <taxon>Sphingoaurantiacus</taxon>
    </lineage>
</organism>
<evidence type="ECO:0000313" key="1">
    <source>
        <dbReference type="EMBL" id="MFC3711502.1"/>
    </source>
</evidence>
<dbReference type="Gene3D" id="3.40.50.720">
    <property type="entry name" value="NAD(P)-binding Rossmann-like Domain"/>
    <property type="match status" value="1"/>
</dbReference>
<name>A0ABV7X893_9SPHN</name>
<proteinExistence type="predicted"/>
<dbReference type="RefSeq" id="WP_380856528.1">
    <property type="nucleotide sequence ID" value="NZ_JBHRXV010000001.1"/>
</dbReference>
<gene>
    <name evidence="1" type="ORF">ACFOMD_02900</name>
</gene>
<dbReference type="Proteomes" id="UP001595615">
    <property type="component" value="Unassembled WGS sequence"/>
</dbReference>
<dbReference type="EMBL" id="JBHRXV010000001">
    <property type="protein sequence ID" value="MFC3711502.1"/>
    <property type="molecule type" value="Genomic_DNA"/>
</dbReference>
<reference evidence="2" key="1">
    <citation type="journal article" date="2019" name="Int. J. Syst. Evol. Microbiol.">
        <title>The Global Catalogue of Microorganisms (GCM) 10K type strain sequencing project: providing services to taxonomists for standard genome sequencing and annotation.</title>
        <authorList>
            <consortium name="The Broad Institute Genomics Platform"/>
            <consortium name="The Broad Institute Genome Sequencing Center for Infectious Disease"/>
            <person name="Wu L."/>
            <person name="Ma J."/>
        </authorList>
    </citation>
    <scope>NUCLEOTIDE SEQUENCE [LARGE SCALE GENOMIC DNA]</scope>
    <source>
        <strain evidence="2">KCTC 42644</strain>
    </source>
</reference>
<evidence type="ECO:0000313" key="2">
    <source>
        <dbReference type="Proteomes" id="UP001595615"/>
    </source>
</evidence>
<dbReference type="Pfam" id="PF00106">
    <property type="entry name" value="adh_short"/>
    <property type="match status" value="1"/>
</dbReference>
<dbReference type="InterPro" id="IPR020904">
    <property type="entry name" value="Sc_DH/Rdtase_CS"/>
</dbReference>
<keyword evidence="2" id="KW-1185">Reference proteome</keyword>
<dbReference type="PANTHER" id="PTHR44147">
    <property type="entry name" value="DEHYDROGENASE/REDUCTASE SDR FAMILY MEMBER 1"/>
    <property type="match status" value="1"/>
</dbReference>
<dbReference type="SUPFAM" id="SSF51735">
    <property type="entry name" value="NAD(P)-binding Rossmann-fold domains"/>
    <property type="match status" value="1"/>
</dbReference>
<dbReference type="PROSITE" id="PS00061">
    <property type="entry name" value="ADH_SHORT"/>
    <property type="match status" value="1"/>
</dbReference>
<dbReference type="InterPro" id="IPR036291">
    <property type="entry name" value="NAD(P)-bd_dom_sf"/>
</dbReference>
<protein>
    <submittedName>
        <fullName evidence="1">SDR family NAD(P)-dependent oxidoreductase</fullName>
    </submittedName>
</protein>
<sequence>MPPQPLAGRVALVAGASRSLERGIAIEVGAAGAFVYLLGRTLSPGSGTGSLVETLEQVEALGGRGATIACDCRDDDALAASLAHVRRTHGRLDILVNSVFAASRFAASIGKRFWETPTTLWEEVVDLGVRSAYLASCRAAPLLIETAQRTGQPTAIFNISGRGAARYRYNVAYGVGKAATDRLTRDTAIDLRESNVAVISLWPNGAAANPERPETPRYTGRAVAALAADPVIMDRSGQPFWSAQIGADYGFTDEAGHPHEVPVLEDYLGRP</sequence>
<comment type="caution">
    <text evidence="1">The sequence shown here is derived from an EMBL/GenBank/DDBJ whole genome shotgun (WGS) entry which is preliminary data.</text>
</comment>
<dbReference type="InterPro" id="IPR002347">
    <property type="entry name" value="SDR_fam"/>
</dbReference>